<dbReference type="CDD" id="cd04900">
    <property type="entry name" value="ACT_UUR-like_1"/>
    <property type="match status" value="1"/>
</dbReference>
<keyword evidence="2 7" id="KW-0548">Nucleotidyltransferase</keyword>
<dbReference type="PROSITE" id="PS51671">
    <property type="entry name" value="ACT"/>
    <property type="match status" value="2"/>
</dbReference>
<comment type="cofactor">
    <cofactor evidence="7">
        <name>Mg(2+)</name>
        <dbReference type="ChEBI" id="CHEBI:18420"/>
    </cofactor>
</comment>
<gene>
    <name evidence="7" type="primary">glnD</name>
    <name evidence="10" type="ORF">NIDE1362</name>
</gene>
<comment type="catalytic activity">
    <reaction evidence="7">
        <text>[protein-PII]-uridylyl-L-tyrosine + H2O = [protein-PII]-L-tyrosine + UMP + H(+)</text>
        <dbReference type="Rhea" id="RHEA:48600"/>
        <dbReference type="Rhea" id="RHEA-COMP:12147"/>
        <dbReference type="Rhea" id="RHEA-COMP:12148"/>
        <dbReference type="ChEBI" id="CHEBI:15377"/>
        <dbReference type="ChEBI" id="CHEBI:15378"/>
        <dbReference type="ChEBI" id="CHEBI:46858"/>
        <dbReference type="ChEBI" id="CHEBI:57865"/>
        <dbReference type="ChEBI" id="CHEBI:90602"/>
    </reaction>
</comment>
<feature type="domain" description="ACT" evidence="8">
    <location>
        <begin position="816"/>
        <end position="894"/>
    </location>
</feature>
<name>D8PD03_9BACT</name>
<evidence type="ECO:0000259" key="8">
    <source>
        <dbReference type="PROSITE" id="PS51671"/>
    </source>
</evidence>
<feature type="domain" description="ACT" evidence="8">
    <location>
        <begin position="703"/>
        <end position="784"/>
    </location>
</feature>
<dbReference type="PANTHER" id="PTHR47320">
    <property type="entry name" value="BIFUNCTIONAL URIDYLYLTRANSFERASE/URIDYLYL-REMOVING ENZYME"/>
    <property type="match status" value="1"/>
</dbReference>
<dbReference type="EMBL" id="FP929003">
    <property type="protein sequence ID" value="CBK41112.1"/>
    <property type="molecule type" value="Genomic_DNA"/>
</dbReference>
<keyword evidence="6 7" id="KW-0511">Multifunctional enzyme</keyword>
<dbReference type="InterPro" id="IPR003607">
    <property type="entry name" value="HD/PDEase_dom"/>
</dbReference>
<evidence type="ECO:0000256" key="4">
    <source>
        <dbReference type="ARBA" id="ARBA00022801"/>
    </source>
</evidence>
<dbReference type="Proteomes" id="UP000001660">
    <property type="component" value="Chromosome"/>
</dbReference>
<dbReference type="InterPro" id="IPR010043">
    <property type="entry name" value="UTase/UR"/>
</dbReference>
<dbReference type="CDD" id="cd04899">
    <property type="entry name" value="ACT_ACR-UUR-like_2"/>
    <property type="match status" value="1"/>
</dbReference>
<dbReference type="InterPro" id="IPR043519">
    <property type="entry name" value="NT_sf"/>
</dbReference>
<keyword evidence="11" id="KW-1185">Reference proteome</keyword>
<dbReference type="EC" id="2.7.7.59" evidence="7"/>
<dbReference type="AlphaFoldDB" id="D8PD03"/>
<comment type="catalytic activity">
    <reaction evidence="7">
        <text>[protein-PII]-L-tyrosine + UTP = [protein-PII]-uridylyl-L-tyrosine + diphosphate</text>
        <dbReference type="Rhea" id="RHEA:13673"/>
        <dbReference type="Rhea" id="RHEA-COMP:12147"/>
        <dbReference type="Rhea" id="RHEA-COMP:12148"/>
        <dbReference type="ChEBI" id="CHEBI:33019"/>
        <dbReference type="ChEBI" id="CHEBI:46398"/>
        <dbReference type="ChEBI" id="CHEBI:46858"/>
        <dbReference type="ChEBI" id="CHEBI:90602"/>
        <dbReference type="EC" id="2.7.7.59"/>
    </reaction>
</comment>
<dbReference type="CDD" id="cd05401">
    <property type="entry name" value="NT_GlnE_GlnD_like"/>
    <property type="match status" value="1"/>
</dbReference>
<dbReference type="InterPro" id="IPR013546">
    <property type="entry name" value="PII_UdlTrfase/GS_AdlTrfase"/>
</dbReference>
<dbReference type="eggNOG" id="COG2844">
    <property type="taxonomic scope" value="Bacteria"/>
</dbReference>
<reference evidence="10 11" key="1">
    <citation type="journal article" date="2010" name="Proc. Natl. Acad. Sci. U.S.A.">
        <title>A Nitrospira metagenome illuminates the physiology and evolution of globally important nitrite-oxidizing bacteria.</title>
        <authorList>
            <person name="Lucker S."/>
            <person name="Wagner M."/>
            <person name="Maixner F."/>
            <person name="Pelletier E."/>
            <person name="Koch H."/>
            <person name="Vacherie B."/>
            <person name="Rattei T."/>
            <person name="Sinninghe Damste J."/>
            <person name="Spieck E."/>
            <person name="Le Paslier D."/>
            <person name="Daims H."/>
        </authorList>
    </citation>
    <scope>NUCLEOTIDE SEQUENCE [LARGE SCALE GENOMIC DNA]</scope>
</reference>
<dbReference type="InterPro" id="IPR002912">
    <property type="entry name" value="ACT_dom"/>
</dbReference>
<evidence type="ECO:0000256" key="2">
    <source>
        <dbReference type="ARBA" id="ARBA00022695"/>
    </source>
</evidence>
<evidence type="ECO:0000256" key="7">
    <source>
        <dbReference type="HAMAP-Rule" id="MF_00277"/>
    </source>
</evidence>
<comment type="similarity">
    <text evidence="7">Belongs to the GlnD family.</text>
</comment>
<dbReference type="GO" id="GO:0006808">
    <property type="term" value="P:regulation of nitrogen utilization"/>
    <property type="evidence" value="ECO:0007669"/>
    <property type="project" value="UniProtKB-UniRule"/>
</dbReference>
<organism evidence="10 11">
    <name type="scientific">Nitrospira defluvii</name>
    <dbReference type="NCBI Taxonomy" id="330214"/>
    <lineage>
        <taxon>Bacteria</taxon>
        <taxon>Pseudomonadati</taxon>
        <taxon>Nitrospirota</taxon>
        <taxon>Nitrospiria</taxon>
        <taxon>Nitrospirales</taxon>
        <taxon>Nitrospiraceae</taxon>
        <taxon>Nitrospira</taxon>
    </lineage>
</organism>
<evidence type="ECO:0000256" key="3">
    <source>
        <dbReference type="ARBA" id="ARBA00022737"/>
    </source>
</evidence>
<dbReference type="GO" id="GO:0008081">
    <property type="term" value="F:phosphoric diester hydrolase activity"/>
    <property type="evidence" value="ECO:0007669"/>
    <property type="project" value="UniProtKB-UniRule"/>
</dbReference>
<comment type="domain">
    <text evidence="7">Has four distinct domains: an N-terminal nucleotidyltransferase (NT) domain responsible for UTase activity, a central HD domain that encodes UR activity, and two C-terminal ACT domains that seem to have a role in glutamine sensing.</text>
</comment>
<dbReference type="EC" id="3.1.4.-" evidence="7"/>
<dbReference type="SUPFAM" id="SSF81593">
    <property type="entry name" value="Nucleotidyltransferase substrate binding subunit/domain"/>
    <property type="match status" value="1"/>
</dbReference>
<sequence length="894" mass="100343">MSHAVNADSHSAHDAASASVSQLLVEQRQAIRQRLLAGASGDEVVTATTDMVDGLIIGRYRTAARTGGEALTTAGFQHCCLVAIGGYGRRELAPYSDIDLMFLFHPDAAKVMPELVKQVLHPLWDSGFQVGHSVRTIQDCVDLGLADLTVRTSMMEARFLAGSADLFQQFHARYERRVVSHGFDTYLDQKVAERQREYQKFGETVYLLEPNVKKSKGGLRDLHLLQWIGAARFHTATIRELSDRGILSQADYRAIKEAKEFLLRVRSFLHTRADMAQEILTFDEQVWLATHLGFTDRPHLLAVEQFMQQYYRHTMGLHAALMRFVERCRRRSLWQQVARWLPSPRIDRYFVVDGEALTVPVELRSQVLERPASLLTLFDLARSRRLTIDPSLLEDIHRQAETLSSEQFHTPETGRTFLSILAGPGTARTLEAMHRAHLLEKLVPAFSRVRGLMQFNQYHKYTVDEHSLLAVAKAEALAEHTGVLGEVYREIKRKDLLHLALLLHDLGKGHEEDHSEVGRRLAEETAARLGFDERDSRTLVMLVHRHLLMAHTAFRRDPYDEKVLLPFAREVGTPEVLRKLLTLTAADIAAVGPDVLTKWKESLLIELYLRAMQEVSGERETADEPQRLARIADEVVSQQGVDRELPSDKAWIRSELEQFPLRYVYGTSPRRIAAHLGAIRRLQAGGVVVETEFNAPLGTCEYAVIAHDDLIPGLFSKIAGVMAAGGLQILDAQIVTRKDGVVVDTFQVADPDYQGAPPADRCESIAGTITEVLTGRQAIEALMRRGTRLNMGRSLPAHRQPSEVRIDNETSDRFTILDVFADDRQGLLYIITNAIFQLGLSVHASRISTRLDQVADVFYVTGMDGKKVEEAGRLESIRASILNEIELFLGAHAA</sequence>
<evidence type="ECO:0000256" key="1">
    <source>
        <dbReference type="ARBA" id="ARBA00022679"/>
    </source>
</evidence>
<dbReference type="GO" id="GO:0008773">
    <property type="term" value="F:[protein-PII] uridylyltransferase activity"/>
    <property type="evidence" value="ECO:0007669"/>
    <property type="project" value="UniProtKB-UniRule"/>
</dbReference>
<dbReference type="PROSITE" id="PS51831">
    <property type="entry name" value="HD"/>
    <property type="match status" value="1"/>
</dbReference>
<comment type="caution">
    <text evidence="7">Lacks conserved residue(s) required for the propagation of feature annotation.</text>
</comment>
<dbReference type="SUPFAM" id="SSF109604">
    <property type="entry name" value="HD-domain/PDEase-like"/>
    <property type="match status" value="1"/>
</dbReference>
<dbReference type="PANTHER" id="PTHR47320:SF1">
    <property type="entry name" value="BIFUNCTIONAL URIDYLYLTRANSFERASE_URIDYLYL-REMOVING ENZYME"/>
    <property type="match status" value="1"/>
</dbReference>
<evidence type="ECO:0000313" key="11">
    <source>
        <dbReference type="Proteomes" id="UP000001660"/>
    </source>
</evidence>
<dbReference type="SUPFAM" id="SSF81301">
    <property type="entry name" value="Nucleotidyltransferase"/>
    <property type="match status" value="1"/>
</dbReference>
<evidence type="ECO:0000259" key="9">
    <source>
        <dbReference type="PROSITE" id="PS51831"/>
    </source>
</evidence>
<dbReference type="KEGG" id="nde:NIDE1362"/>
<dbReference type="Gene3D" id="1.20.120.330">
    <property type="entry name" value="Nucleotidyltransferases domain 2"/>
    <property type="match status" value="1"/>
</dbReference>
<proteinExistence type="inferred from homology"/>
<dbReference type="Gene3D" id="1.10.3090.10">
    <property type="entry name" value="cca-adding enzyme, domain 2"/>
    <property type="match status" value="1"/>
</dbReference>
<dbReference type="Pfam" id="PF08335">
    <property type="entry name" value="GlnD_UR_UTase"/>
    <property type="match status" value="1"/>
</dbReference>
<dbReference type="SUPFAM" id="SSF55021">
    <property type="entry name" value="ACT-like"/>
    <property type="match status" value="2"/>
</dbReference>
<dbReference type="STRING" id="330214.NIDE1362"/>
<comment type="function">
    <text evidence="7">Modifies, by uridylylation and deuridylylation, the PII regulatory proteins (GlnB and homologs), in response to the nitrogen status of the cell that GlnD senses through the glutamine level. Under low glutamine levels, catalyzes the conversion of the PII proteins and UTP to PII-UMP and PPi, while under higher glutamine levels, GlnD hydrolyzes PII-UMP to PII and UMP (deuridylylation). Thus, controls uridylylation state and activity of the PII proteins, and plays an important role in the regulation of nitrogen metabolism.</text>
</comment>
<dbReference type="Gene3D" id="3.30.460.10">
    <property type="entry name" value="Beta Polymerase, domain 2"/>
    <property type="match status" value="1"/>
</dbReference>
<dbReference type="Pfam" id="PF01966">
    <property type="entry name" value="HD"/>
    <property type="match status" value="1"/>
</dbReference>
<feature type="domain" description="HD" evidence="9">
    <location>
        <begin position="463"/>
        <end position="591"/>
    </location>
</feature>
<comment type="activity regulation">
    <text evidence="7">Uridylyltransferase (UTase) activity is inhibited by glutamine, while glutamine activates uridylyl-removing (UR) activity.</text>
</comment>
<keyword evidence="1 7" id="KW-0808">Transferase</keyword>
<dbReference type="OrthoDB" id="9758038at2"/>
<evidence type="ECO:0000313" key="10">
    <source>
        <dbReference type="EMBL" id="CBK41112.1"/>
    </source>
</evidence>
<protein>
    <recommendedName>
        <fullName evidence="7">Bifunctional uridylyltransferase/uridylyl-removing enzyme</fullName>
        <shortName evidence="7">UTase/UR</shortName>
    </recommendedName>
    <alternativeName>
        <fullName evidence="7">Bifunctional [protein-PII] modification enzyme</fullName>
    </alternativeName>
    <alternativeName>
        <fullName evidence="7">Bifunctional nitrogen sensor protein</fullName>
    </alternativeName>
    <domain>
        <recommendedName>
            <fullName evidence="7">[Protein-PII] uridylyltransferase</fullName>
            <shortName evidence="7">PII uridylyltransferase</shortName>
            <shortName evidence="7">UTase</shortName>
            <ecNumber evidence="7">2.7.7.59</ecNumber>
        </recommendedName>
    </domain>
    <domain>
        <recommendedName>
            <fullName evidence="7">[Protein-PII]-UMP uridylyl-removing enzyme</fullName>
            <shortName evidence="7">UR</shortName>
            <ecNumber evidence="7">3.1.4.-</ecNumber>
        </recommendedName>
    </domain>
</protein>
<dbReference type="InterPro" id="IPR045865">
    <property type="entry name" value="ACT-like_dom_sf"/>
</dbReference>
<dbReference type="InterPro" id="IPR006674">
    <property type="entry name" value="HD_domain"/>
</dbReference>
<accession>D8PD03</accession>
<keyword evidence="4 7" id="KW-0378">Hydrolase</keyword>
<dbReference type="PIRSF" id="PIRSF006288">
    <property type="entry name" value="PII_uridyltransf"/>
    <property type="match status" value="1"/>
</dbReference>
<dbReference type="HAMAP" id="MF_00277">
    <property type="entry name" value="PII_uridylyl_transf"/>
    <property type="match status" value="1"/>
</dbReference>
<keyword evidence="3" id="KW-0677">Repeat</keyword>
<evidence type="ECO:0000256" key="6">
    <source>
        <dbReference type="ARBA" id="ARBA00023268"/>
    </source>
</evidence>
<feature type="region of interest" description="Uridylyltransferase" evidence="7">
    <location>
        <begin position="1"/>
        <end position="346"/>
    </location>
</feature>
<dbReference type="HOGENOM" id="CLU_012833_1_0_0"/>
<dbReference type="NCBIfam" id="TIGR01693">
    <property type="entry name" value="UTase_glnD"/>
    <property type="match status" value="1"/>
</dbReference>
<keyword evidence="5 7" id="KW-0460">Magnesium</keyword>
<dbReference type="SMART" id="SM00471">
    <property type="entry name" value="HDc"/>
    <property type="match status" value="1"/>
</dbReference>
<evidence type="ECO:0000256" key="5">
    <source>
        <dbReference type="ARBA" id="ARBA00022842"/>
    </source>
</evidence>